<reference evidence="3" key="2">
    <citation type="journal article" date="2017" name="J. Anim. Genet.">
        <title>Multiple reference genome sequences of hot pepper reveal the massive evolution of plant disease resistance genes by retroduplication.</title>
        <authorList>
            <person name="Kim S."/>
            <person name="Park J."/>
            <person name="Yeom S.-I."/>
            <person name="Kim Y.-M."/>
            <person name="Seo E."/>
            <person name="Kim K.-T."/>
            <person name="Kim M.-S."/>
            <person name="Lee J.M."/>
            <person name="Cheong K."/>
            <person name="Shin H.-S."/>
            <person name="Kim S.-B."/>
            <person name="Han K."/>
            <person name="Lee J."/>
            <person name="Park M."/>
            <person name="Lee H.-A."/>
            <person name="Lee H.-Y."/>
            <person name="Lee Y."/>
            <person name="Oh S."/>
            <person name="Lee J.H."/>
            <person name="Choi E."/>
            <person name="Choi E."/>
            <person name="Lee S.E."/>
            <person name="Jeon J."/>
            <person name="Kim H."/>
            <person name="Choi G."/>
            <person name="Song H."/>
            <person name="Lee J."/>
            <person name="Lee S.-C."/>
            <person name="Kwon J.-K."/>
            <person name="Lee H.-Y."/>
            <person name="Koo N."/>
            <person name="Hong Y."/>
            <person name="Kim R.W."/>
            <person name="Kang W.-H."/>
            <person name="Huh J.H."/>
            <person name="Kang B.-C."/>
            <person name="Yang T.-J."/>
            <person name="Lee Y.-H."/>
            <person name="Bennetzen J.L."/>
            <person name="Choi D."/>
        </authorList>
    </citation>
    <scope>NUCLEOTIDE SEQUENCE [LARGE SCALE GENOMIC DNA]</scope>
    <source>
        <strain evidence="3">cv. PBC81</strain>
    </source>
</reference>
<keyword evidence="3" id="KW-1185">Reference proteome</keyword>
<feature type="compositionally biased region" description="Polar residues" evidence="1">
    <location>
        <begin position="222"/>
        <end position="232"/>
    </location>
</feature>
<feature type="region of interest" description="Disordered" evidence="1">
    <location>
        <begin position="213"/>
        <end position="257"/>
    </location>
</feature>
<dbReference type="PANTHER" id="PTHR34222:SF83">
    <property type="entry name" value="CCHC-TYPE DOMAIN-CONTAINING PROTEIN"/>
    <property type="match status" value="1"/>
</dbReference>
<name>A0A2G2XJK4_CAPBA</name>
<reference evidence="2 3" key="1">
    <citation type="journal article" date="2017" name="Genome Biol.">
        <title>New reference genome sequences of hot pepper reveal the massive evolution of plant disease-resistance genes by retroduplication.</title>
        <authorList>
            <person name="Kim S."/>
            <person name="Park J."/>
            <person name="Yeom S.I."/>
            <person name="Kim Y.M."/>
            <person name="Seo E."/>
            <person name="Kim K.T."/>
            <person name="Kim M.S."/>
            <person name="Lee J.M."/>
            <person name="Cheong K."/>
            <person name="Shin H.S."/>
            <person name="Kim S.B."/>
            <person name="Han K."/>
            <person name="Lee J."/>
            <person name="Park M."/>
            <person name="Lee H.A."/>
            <person name="Lee H.Y."/>
            <person name="Lee Y."/>
            <person name="Oh S."/>
            <person name="Lee J.H."/>
            <person name="Choi E."/>
            <person name="Choi E."/>
            <person name="Lee S.E."/>
            <person name="Jeon J."/>
            <person name="Kim H."/>
            <person name="Choi G."/>
            <person name="Song H."/>
            <person name="Lee J."/>
            <person name="Lee S.C."/>
            <person name="Kwon J.K."/>
            <person name="Lee H.Y."/>
            <person name="Koo N."/>
            <person name="Hong Y."/>
            <person name="Kim R.W."/>
            <person name="Kang W.H."/>
            <person name="Huh J.H."/>
            <person name="Kang B.C."/>
            <person name="Yang T.J."/>
            <person name="Lee Y.H."/>
            <person name="Bennetzen J.L."/>
            <person name="Choi D."/>
        </authorList>
    </citation>
    <scope>NUCLEOTIDE SEQUENCE [LARGE SCALE GENOMIC DNA]</scope>
    <source>
        <strain evidence="3">cv. PBC81</strain>
    </source>
</reference>
<dbReference type="AlphaFoldDB" id="A0A2G2XJK4"/>
<dbReference type="OrthoDB" id="1303410at2759"/>
<evidence type="ECO:0000256" key="1">
    <source>
        <dbReference type="SAM" id="MobiDB-lite"/>
    </source>
</evidence>
<dbReference type="EMBL" id="MLFT02000001">
    <property type="protein sequence ID" value="PHT57683.1"/>
    <property type="molecule type" value="Genomic_DNA"/>
</dbReference>
<protein>
    <submittedName>
        <fullName evidence="2">Uncharacterized protein</fullName>
    </submittedName>
</protein>
<dbReference type="CDD" id="cd01291">
    <property type="entry name" value="PseudoU_synth"/>
    <property type="match status" value="1"/>
</dbReference>
<dbReference type="Proteomes" id="UP000224567">
    <property type="component" value="Unassembled WGS sequence"/>
</dbReference>
<gene>
    <name evidence="2" type="ORF">CQW23_00046</name>
</gene>
<accession>A0A2G2XJK4</accession>
<evidence type="ECO:0000313" key="2">
    <source>
        <dbReference type="EMBL" id="PHT57683.1"/>
    </source>
</evidence>
<proteinExistence type="predicted"/>
<organism evidence="2 3">
    <name type="scientific">Capsicum baccatum</name>
    <name type="common">Peruvian pepper</name>
    <dbReference type="NCBI Taxonomy" id="33114"/>
    <lineage>
        <taxon>Eukaryota</taxon>
        <taxon>Viridiplantae</taxon>
        <taxon>Streptophyta</taxon>
        <taxon>Embryophyta</taxon>
        <taxon>Tracheophyta</taxon>
        <taxon>Spermatophyta</taxon>
        <taxon>Magnoliopsida</taxon>
        <taxon>eudicotyledons</taxon>
        <taxon>Gunneridae</taxon>
        <taxon>Pentapetalae</taxon>
        <taxon>asterids</taxon>
        <taxon>lamiids</taxon>
        <taxon>Solanales</taxon>
        <taxon>Solanaceae</taxon>
        <taxon>Solanoideae</taxon>
        <taxon>Capsiceae</taxon>
        <taxon>Capsicum</taxon>
    </lineage>
</organism>
<sequence length="317" mass="35751">MELTSFEKASEMWIHLHTLDNQQNLAREFELERLLAESTQGKKSVGCLYSGLLRLWAEQDQIFAASISAAGLKDVMTTTKRTRTVQFLMKLRSEFEPLHASILNRKKLPALDEVVSEVLQEETRKQGMSFPIARSEIIVTTAMTRDVGTQHTPETQKALQLFDRNDIYKMIQDSLATALPNAISTVLTATYPGTTYNLDPFFDNVITSMNTISLPLPDQPDSHNISLNRNNQPPSPQNIMDPVRRSSRHTPPPSRYGYSAGEYGRSYALLTTLNSIVVPNTYMQASGLKCWEDAMNEELAALEKNDTWDMVDVTLLF</sequence>
<comment type="caution">
    <text evidence="2">The sequence shown here is derived from an EMBL/GenBank/DDBJ whole genome shotgun (WGS) entry which is preliminary data.</text>
</comment>
<evidence type="ECO:0000313" key="3">
    <source>
        <dbReference type="Proteomes" id="UP000224567"/>
    </source>
</evidence>
<dbReference type="PANTHER" id="PTHR34222">
    <property type="entry name" value="GAG_PRE-INTEGRS DOMAIN-CONTAINING PROTEIN"/>
    <property type="match status" value="1"/>
</dbReference>